<evidence type="ECO:0000313" key="5">
    <source>
        <dbReference type="EMBL" id="ETV94538.1"/>
    </source>
</evidence>
<dbReference type="GeneID" id="20088888"/>
<keyword evidence="4" id="KW-0449">Lipoprotein</keyword>
<protein>
    <recommendedName>
        <fullName evidence="2">Dymeclin</fullName>
    </recommendedName>
</protein>
<dbReference type="STRING" id="157072.A0A024TKH5"/>
<gene>
    <name evidence="5" type="ORF">H310_11838</name>
</gene>
<proteinExistence type="inferred from homology"/>
<organism evidence="5">
    <name type="scientific">Aphanomyces invadans</name>
    <dbReference type="NCBI Taxonomy" id="157072"/>
    <lineage>
        <taxon>Eukaryota</taxon>
        <taxon>Sar</taxon>
        <taxon>Stramenopiles</taxon>
        <taxon>Oomycota</taxon>
        <taxon>Saprolegniomycetes</taxon>
        <taxon>Saprolegniales</taxon>
        <taxon>Verrucalvaceae</taxon>
        <taxon>Aphanomyces</taxon>
    </lineage>
</organism>
<dbReference type="AlphaFoldDB" id="A0A024TKH5"/>
<dbReference type="PANTHER" id="PTHR12895">
    <property type="entry name" value="DYMECLIN"/>
    <property type="match status" value="1"/>
</dbReference>
<dbReference type="PANTHER" id="PTHR12895:SF9">
    <property type="entry name" value="DYMECLIN"/>
    <property type="match status" value="1"/>
</dbReference>
<dbReference type="eggNOG" id="KOG2225">
    <property type="taxonomic scope" value="Eukaryota"/>
</dbReference>
<keyword evidence="3" id="KW-0519">Myristate</keyword>
<evidence type="ECO:0000256" key="4">
    <source>
        <dbReference type="ARBA" id="ARBA00023288"/>
    </source>
</evidence>
<sequence length="748" mass="83119">MGNAASEIGFSGPASIFDAAQTSALDKIVSDQPYMMSDNVWATFFTLHQPLLDLPPSALQSFFLPYAHNFARNTLRSGNFRMLIRHVTRSLRYMSPSRHLSDTIATTTTVLATESYIVINVLFVVRHLLKHFIEFNCDVVQLFASEGASSATTALAPSDNDIAVEFLDALVHVLVDTSSEDTHDLHLEGINFLLVLASSTAYPTKPMSPRTTLLDVFMHHAQRKGRGRSVQWASGLVKRLLLSYVDQLPAPRMDSSAAVAAVSALPPSAAGWNVADFFSDTPVFPLADRSVLLLLLLVLGDSRRYRFRSKRRQTVHSHHLTRPSRHSQPNPFREALATLADRDESTAPHGIPFSHVAEVGGRCVGCIASVVPLTRDQCRKMRTEFHAMLVYHILLWNPPFRDALCRPVDVDHFVSATRSLSRDATNAGVQVMPLLEAIYIYTLDPPRLYVYLAMLVHLSENPLVVQTLHHTQVQDHVAWFTERYLCDVSGGSVVVLVLCRVLKANLSVLHDPVVQSMALGLLWNVMQFAKALHASATQSLLKLLAHATKKERQLRAIDTDAASAYLATARDVVVCIELCCRPRLLPSNAQLIYSLLHASDVLDALAVHPNEAFRDDIAPVLGTLAYFKAIVDQAEDQEDEAVADGRAVLQQHLTMEQVLEHIQGGCKTLAQAVRKPELATESSLTCCCSQTASQQPDVYYRYEDERFTMDARQSDGSDFFLQRLWRETVRHTADFAWSVDKMASTAES</sequence>
<dbReference type="EMBL" id="KI913985">
    <property type="protein sequence ID" value="ETV94538.1"/>
    <property type="molecule type" value="Genomic_DNA"/>
</dbReference>
<dbReference type="InterPro" id="IPR019142">
    <property type="entry name" value="Dymeclin"/>
</dbReference>
<dbReference type="RefSeq" id="XP_008876869.1">
    <property type="nucleotide sequence ID" value="XM_008878647.1"/>
</dbReference>
<evidence type="ECO:0000256" key="3">
    <source>
        <dbReference type="ARBA" id="ARBA00022707"/>
    </source>
</evidence>
<evidence type="ECO:0000256" key="2">
    <source>
        <dbReference type="ARBA" id="ARBA00015736"/>
    </source>
</evidence>
<evidence type="ECO:0000256" key="1">
    <source>
        <dbReference type="ARBA" id="ARBA00010603"/>
    </source>
</evidence>
<comment type="similarity">
    <text evidence="1">Belongs to the dymeclin family.</text>
</comment>
<dbReference type="VEuPathDB" id="FungiDB:H310_11838"/>
<dbReference type="GO" id="GO:0007030">
    <property type="term" value="P:Golgi organization"/>
    <property type="evidence" value="ECO:0007669"/>
    <property type="project" value="TreeGrafter"/>
</dbReference>
<accession>A0A024TKH5</accession>
<dbReference type="GO" id="GO:0005794">
    <property type="term" value="C:Golgi apparatus"/>
    <property type="evidence" value="ECO:0007669"/>
    <property type="project" value="TreeGrafter"/>
</dbReference>
<dbReference type="Pfam" id="PF09742">
    <property type="entry name" value="Dymeclin"/>
    <property type="match status" value="1"/>
</dbReference>
<name>A0A024TKH5_9STRA</name>
<dbReference type="OrthoDB" id="10253409at2759"/>
<reference evidence="5" key="1">
    <citation type="submission" date="2013-12" db="EMBL/GenBank/DDBJ databases">
        <title>The Genome Sequence of Aphanomyces invadans NJM9701.</title>
        <authorList>
            <consortium name="The Broad Institute Genomics Platform"/>
            <person name="Russ C."/>
            <person name="Tyler B."/>
            <person name="van West P."/>
            <person name="Dieguez-Uribeondo J."/>
            <person name="Young S.K."/>
            <person name="Zeng Q."/>
            <person name="Gargeya S."/>
            <person name="Fitzgerald M."/>
            <person name="Abouelleil A."/>
            <person name="Alvarado L."/>
            <person name="Chapman S.B."/>
            <person name="Gainer-Dewar J."/>
            <person name="Goldberg J."/>
            <person name="Griggs A."/>
            <person name="Gujja S."/>
            <person name="Hansen M."/>
            <person name="Howarth C."/>
            <person name="Imamovic A."/>
            <person name="Ireland A."/>
            <person name="Larimer J."/>
            <person name="McCowan C."/>
            <person name="Murphy C."/>
            <person name="Pearson M."/>
            <person name="Poon T.W."/>
            <person name="Priest M."/>
            <person name="Roberts A."/>
            <person name="Saif S."/>
            <person name="Shea T."/>
            <person name="Sykes S."/>
            <person name="Wortman J."/>
            <person name="Nusbaum C."/>
            <person name="Birren B."/>
        </authorList>
    </citation>
    <scope>NUCLEOTIDE SEQUENCE [LARGE SCALE GENOMIC DNA]</scope>
    <source>
        <strain evidence="5">NJM9701</strain>
    </source>
</reference>